<evidence type="ECO:0000313" key="7">
    <source>
        <dbReference type="Proteomes" id="UP001069802"/>
    </source>
</evidence>
<keyword evidence="2" id="KW-0805">Transcription regulation</keyword>
<keyword evidence="3" id="KW-0238">DNA-binding</keyword>
<dbReference type="Pfam" id="PF00126">
    <property type="entry name" value="HTH_1"/>
    <property type="match status" value="1"/>
</dbReference>
<dbReference type="EMBL" id="JAPWGY010000001">
    <property type="protein sequence ID" value="MCZ4279516.1"/>
    <property type="molecule type" value="Genomic_DNA"/>
</dbReference>
<evidence type="ECO:0000256" key="2">
    <source>
        <dbReference type="ARBA" id="ARBA00023015"/>
    </source>
</evidence>
<dbReference type="PANTHER" id="PTHR30537:SF3">
    <property type="entry name" value="TRANSCRIPTIONAL REGULATORY PROTEIN"/>
    <property type="match status" value="1"/>
</dbReference>
<feature type="domain" description="HTH lysR-type" evidence="5">
    <location>
        <begin position="6"/>
        <end position="63"/>
    </location>
</feature>
<evidence type="ECO:0000256" key="1">
    <source>
        <dbReference type="ARBA" id="ARBA00009437"/>
    </source>
</evidence>
<dbReference type="RefSeq" id="WP_269421717.1">
    <property type="nucleotide sequence ID" value="NZ_JAPWGY010000001.1"/>
</dbReference>
<keyword evidence="4" id="KW-0804">Transcription</keyword>
<dbReference type="SUPFAM" id="SSF46785">
    <property type="entry name" value="Winged helix' DNA-binding domain"/>
    <property type="match status" value="1"/>
</dbReference>
<sequence length="310" mass="34895">MNEQGEYWRDLRTVLAVAEEGSLSAAARNLGISHATVFRHINQIEEKLVVKLFERGREGYSLTAAGERLAALAGRFDQDLIGLERQIQGQEIEPAGLVRITTTDTLLINFLSPMLVALQQRFPEIELEIDCSNEIVNLNRRDADIALRPSKEAGDNMIGRRLSDIAMAIYCHKSYAQQHFQGHILSDLKEIPLAILQQQIWVGPGEKLFYLPLARWLREQGFQPSVRSRHNSLLAVADAVRAGAGLAVLPCFMADEDDNLLRIARPLPELTGELWLLTHPDLRNVGRIRACMDFLAEEVTSRRSLLEGRR</sequence>
<dbReference type="Gene3D" id="3.40.190.290">
    <property type="match status" value="1"/>
</dbReference>
<dbReference type="InterPro" id="IPR000847">
    <property type="entry name" value="LysR_HTH_N"/>
</dbReference>
<keyword evidence="7" id="KW-1185">Reference proteome</keyword>
<name>A0ABT4LEI8_9PROT</name>
<evidence type="ECO:0000256" key="3">
    <source>
        <dbReference type="ARBA" id="ARBA00023125"/>
    </source>
</evidence>
<dbReference type="InterPro" id="IPR058163">
    <property type="entry name" value="LysR-type_TF_proteobact-type"/>
</dbReference>
<proteinExistence type="inferred from homology"/>
<gene>
    <name evidence="6" type="ORF">O4H49_01925</name>
</gene>
<comment type="similarity">
    <text evidence="1">Belongs to the LysR transcriptional regulatory family.</text>
</comment>
<dbReference type="PANTHER" id="PTHR30537">
    <property type="entry name" value="HTH-TYPE TRANSCRIPTIONAL REGULATOR"/>
    <property type="match status" value="1"/>
</dbReference>
<organism evidence="6 7">
    <name type="scientific">Kiloniella laminariae</name>
    <dbReference type="NCBI Taxonomy" id="454162"/>
    <lineage>
        <taxon>Bacteria</taxon>
        <taxon>Pseudomonadati</taxon>
        <taxon>Pseudomonadota</taxon>
        <taxon>Alphaproteobacteria</taxon>
        <taxon>Rhodospirillales</taxon>
        <taxon>Kiloniellaceae</taxon>
        <taxon>Kiloniella</taxon>
    </lineage>
</organism>
<dbReference type="Gene3D" id="1.10.10.10">
    <property type="entry name" value="Winged helix-like DNA-binding domain superfamily/Winged helix DNA-binding domain"/>
    <property type="match status" value="1"/>
</dbReference>
<dbReference type="Pfam" id="PF03466">
    <property type="entry name" value="LysR_substrate"/>
    <property type="match status" value="1"/>
</dbReference>
<dbReference type="InterPro" id="IPR036388">
    <property type="entry name" value="WH-like_DNA-bd_sf"/>
</dbReference>
<dbReference type="SUPFAM" id="SSF53850">
    <property type="entry name" value="Periplasmic binding protein-like II"/>
    <property type="match status" value="1"/>
</dbReference>
<reference evidence="6" key="1">
    <citation type="submission" date="2022-12" db="EMBL/GenBank/DDBJ databases">
        <title>Bacterial isolates from different developmental stages of Nematostella vectensis.</title>
        <authorList>
            <person name="Fraune S."/>
        </authorList>
    </citation>
    <scope>NUCLEOTIDE SEQUENCE</scope>
    <source>
        <strain evidence="6">G21630-S1</strain>
    </source>
</reference>
<evidence type="ECO:0000256" key="4">
    <source>
        <dbReference type="ARBA" id="ARBA00023163"/>
    </source>
</evidence>
<protein>
    <submittedName>
        <fullName evidence="6">LysR family transcriptional regulator</fullName>
    </submittedName>
</protein>
<comment type="caution">
    <text evidence="6">The sequence shown here is derived from an EMBL/GenBank/DDBJ whole genome shotgun (WGS) entry which is preliminary data.</text>
</comment>
<evidence type="ECO:0000259" key="5">
    <source>
        <dbReference type="PROSITE" id="PS50931"/>
    </source>
</evidence>
<evidence type="ECO:0000313" key="6">
    <source>
        <dbReference type="EMBL" id="MCZ4279516.1"/>
    </source>
</evidence>
<dbReference type="Proteomes" id="UP001069802">
    <property type="component" value="Unassembled WGS sequence"/>
</dbReference>
<accession>A0ABT4LEI8</accession>
<dbReference type="InterPro" id="IPR005119">
    <property type="entry name" value="LysR_subst-bd"/>
</dbReference>
<dbReference type="PROSITE" id="PS50931">
    <property type="entry name" value="HTH_LYSR"/>
    <property type="match status" value="1"/>
</dbReference>
<dbReference type="InterPro" id="IPR036390">
    <property type="entry name" value="WH_DNA-bd_sf"/>
</dbReference>